<accession>A0AA89C9R8</accession>
<dbReference type="EMBL" id="VSWD01000003">
    <property type="protein sequence ID" value="KAK3105834.1"/>
    <property type="molecule type" value="Genomic_DNA"/>
</dbReference>
<feature type="domain" description="IgGFc-binding protein N-terminal" evidence="2">
    <location>
        <begin position="247"/>
        <end position="528"/>
    </location>
</feature>
<protein>
    <recommendedName>
        <fullName evidence="2">IgGFc-binding protein N-terminal domain-containing protein</fullName>
    </recommendedName>
</protein>
<feature type="signal peptide" evidence="1">
    <location>
        <begin position="1"/>
        <end position="21"/>
    </location>
</feature>
<dbReference type="InterPro" id="IPR035234">
    <property type="entry name" value="IgGFc-bd_N"/>
</dbReference>
<dbReference type="Pfam" id="PF17517">
    <property type="entry name" value="IgGFc_binding"/>
    <property type="match status" value="1"/>
</dbReference>
<keyword evidence="4" id="KW-1185">Reference proteome</keyword>
<feature type="chain" id="PRO_5041662954" description="IgGFc-binding protein N-terminal domain-containing protein" evidence="1">
    <location>
        <begin position="22"/>
        <end position="562"/>
    </location>
</feature>
<evidence type="ECO:0000259" key="2">
    <source>
        <dbReference type="Pfam" id="PF17517"/>
    </source>
</evidence>
<dbReference type="PANTHER" id="PTHR46534:SF1">
    <property type="entry name" value="IGGFC-BINDING PROTEIN N-TERMINAL DOMAIN-CONTAINING PROTEIN"/>
    <property type="match status" value="1"/>
</dbReference>
<dbReference type="AlphaFoldDB" id="A0AA89C9R8"/>
<organism evidence="3 4">
    <name type="scientific">Pinctada imbricata</name>
    <name type="common">Atlantic pearl-oyster</name>
    <name type="synonym">Pinctada martensii</name>
    <dbReference type="NCBI Taxonomy" id="66713"/>
    <lineage>
        <taxon>Eukaryota</taxon>
        <taxon>Metazoa</taxon>
        <taxon>Spiralia</taxon>
        <taxon>Lophotrochozoa</taxon>
        <taxon>Mollusca</taxon>
        <taxon>Bivalvia</taxon>
        <taxon>Autobranchia</taxon>
        <taxon>Pteriomorphia</taxon>
        <taxon>Pterioida</taxon>
        <taxon>Pterioidea</taxon>
        <taxon>Pteriidae</taxon>
        <taxon>Pinctada</taxon>
    </lineage>
</organism>
<dbReference type="PANTHER" id="PTHR46534">
    <property type="entry name" value="IGGFC_BINDING DOMAIN-CONTAINING PROTEIN"/>
    <property type="match status" value="1"/>
</dbReference>
<evidence type="ECO:0000313" key="4">
    <source>
        <dbReference type="Proteomes" id="UP001186944"/>
    </source>
</evidence>
<keyword evidence="1" id="KW-0732">Signal</keyword>
<evidence type="ECO:0000256" key="1">
    <source>
        <dbReference type="SAM" id="SignalP"/>
    </source>
</evidence>
<dbReference type="Proteomes" id="UP001186944">
    <property type="component" value="Unassembled WGS sequence"/>
</dbReference>
<reference evidence="3" key="1">
    <citation type="submission" date="2019-08" db="EMBL/GenBank/DDBJ databases">
        <title>The improved chromosome-level genome for the pearl oyster Pinctada fucata martensii using PacBio sequencing and Hi-C.</title>
        <authorList>
            <person name="Zheng Z."/>
        </authorList>
    </citation>
    <scope>NUCLEOTIDE SEQUENCE</scope>
    <source>
        <strain evidence="3">ZZ-2019</strain>
        <tissue evidence="3">Adductor muscle</tissue>
    </source>
</reference>
<comment type="caution">
    <text evidence="3">The sequence shown here is derived from an EMBL/GenBank/DDBJ whole genome shotgun (WGS) entry which is preliminary data.</text>
</comment>
<evidence type="ECO:0000313" key="3">
    <source>
        <dbReference type="EMBL" id="KAK3105834.1"/>
    </source>
</evidence>
<sequence length="562" mass="63644">MFFKKVHYLVFLSAVCTLSDSANDDLVFTHIDDLMTMMKQMNATLHKQHRRLVGRMIKVDNKFKEIQTLVSVMAPDVVTNKLMMKPLYNKIDKIEEKVDALIESARICKDENVTNIVQEYVTGKKIGDAIKKQHTSKPKYTSCNSHMGKEYVVMFPKSSWYAKSAQILISSIENTNVTLRSQHPGINRTINVRADKGTIVDLPKSIFQQGSYVENKGILLTSTSDISVNCFPISNIGGDEKGDIFSAIPVKNLGKSYLYVGYDRSVMSMVALYDDTHVNITITGWNSPLPLSGNRVKNEKYQRGDIIQVKLQRLSTFQIFGDSSLLNIRVDSDKKIGVVTGSTVAGFFHDDVSKYNCLLSFIPPITTFGTQFIVPPNAFSKHSTVFIYSKRNLTNKYEFFGRKYFYSGSFPGYRRQQKLKAAFPYLVSTSVPSAVIQMTYIWTSLVFPSQTLIPSLSHFSNFYKFMTPTRPVFHQYVVIIILEKYTDGLRFDGVAIRDWAPDIHVLPDEKVNYNVIMLKIGPGQHEVFHTYTNVTYGVMIQGMSPTLTYGFPAGLRLSDVCH</sequence>
<proteinExistence type="predicted"/>
<gene>
    <name evidence="3" type="ORF">FSP39_006828</name>
</gene>
<name>A0AA89C9R8_PINIB</name>